<keyword evidence="1" id="KW-0732">Signal</keyword>
<evidence type="ECO:0000313" key="3">
    <source>
        <dbReference type="Proteomes" id="UP001500740"/>
    </source>
</evidence>
<dbReference type="Gene3D" id="3.40.720.10">
    <property type="entry name" value="Alkaline Phosphatase, subunit A"/>
    <property type="match status" value="1"/>
</dbReference>
<evidence type="ECO:0000313" key="2">
    <source>
        <dbReference type="EMBL" id="GAA0453803.1"/>
    </source>
</evidence>
<dbReference type="Pfam" id="PF01663">
    <property type="entry name" value="Phosphodiest"/>
    <property type="match status" value="1"/>
</dbReference>
<dbReference type="Proteomes" id="UP001500740">
    <property type="component" value="Unassembled WGS sequence"/>
</dbReference>
<organism evidence="2 3">
    <name type="scientific">Alkalibacillus silvisoli</name>
    <dbReference type="NCBI Taxonomy" id="392823"/>
    <lineage>
        <taxon>Bacteria</taxon>
        <taxon>Bacillati</taxon>
        <taxon>Bacillota</taxon>
        <taxon>Bacilli</taxon>
        <taxon>Bacillales</taxon>
        <taxon>Bacillaceae</taxon>
        <taxon>Alkalibacillus</taxon>
    </lineage>
</organism>
<sequence length="533" mass="60262">MNKHFMTFLLICLLGLTIAACQNNSADEDQYEEQVESSFSDKKVIMVMVDSMMDHTLNHVIDEGEAPALQFLMENGQYYPDLIAPVPSMSVTIESTLLTGEMPDQHGVPGLSWYHEEDDRIVNYGTTWQFWLKNGFSEAAYDVLYRLNNEHLSDDVTTVFEELEEEGLTSGAINLIVYRGNQPHQLKVPLYLDEVTGLPETLETKGPDVLALGRVTNPEIIDDDEELPDGLFNRIGLQDEYSMEVTQQLIEQDDQPDFLFIFFPENDQETHKNSPSYTGGLQDAEEYLQGILNSYGSFEEALEENIFIIFGDHGQDQLLEAEEDIAIDLEDMYAKYNFSKLGDPVSQGEIAFGVNQRTAYIYDVHDDGLLPNLAEQALQDPRIDLVTWEEDDWVHVISPDHDGSLSFTEDGEWSDSYNQQWSIEGNKSILDLDKNGNEILYSDYPDALSHIMTALRSHDTPKIMLAAKPGHSFRTDGITIHEGGGEHGGLHKNDLEAAMIISGTEQRPEHIRIVDLKDYLLKLLIENPEPLDD</sequence>
<name>A0ABN0ZNI9_9BACI</name>
<dbReference type="PANTHER" id="PTHR10151">
    <property type="entry name" value="ECTONUCLEOTIDE PYROPHOSPHATASE/PHOSPHODIESTERASE"/>
    <property type="match status" value="1"/>
</dbReference>
<dbReference type="SUPFAM" id="SSF53649">
    <property type="entry name" value="Alkaline phosphatase-like"/>
    <property type="match status" value="1"/>
</dbReference>
<dbReference type="PROSITE" id="PS51257">
    <property type="entry name" value="PROKAR_LIPOPROTEIN"/>
    <property type="match status" value="1"/>
</dbReference>
<dbReference type="InterPro" id="IPR002591">
    <property type="entry name" value="Phosphodiest/P_Trfase"/>
</dbReference>
<keyword evidence="3" id="KW-1185">Reference proteome</keyword>
<dbReference type="RefSeq" id="WP_343781661.1">
    <property type="nucleotide sequence ID" value="NZ_BAAACZ010000005.1"/>
</dbReference>
<feature type="signal peptide" evidence="1">
    <location>
        <begin position="1"/>
        <end position="19"/>
    </location>
</feature>
<dbReference type="EMBL" id="BAAACZ010000005">
    <property type="protein sequence ID" value="GAA0453803.1"/>
    <property type="molecule type" value="Genomic_DNA"/>
</dbReference>
<feature type="chain" id="PRO_5046374098" description="Alkaline phosphatase family protein" evidence="1">
    <location>
        <begin position="20"/>
        <end position="533"/>
    </location>
</feature>
<evidence type="ECO:0008006" key="4">
    <source>
        <dbReference type="Google" id="ProtNLM"/>
    </source>
</evidence>
<gene>
    <name evidence="2" type="ORF">GCM10008935_05740</name>
</gene>
<evidence type="ECO:0000256" key="1">
    <source>
        <dbReference type="SAM" id="SignalP"/>
    </source>
</evidence>
<proteinExistence type="predicted"/>
<reference evidence="2 3" key="1">
    <citation type="journal article" date="2019" name="Int. J. Syst. Evol. Microbiol.">
        <title>The Global Catalogue of Microorganisms (GCM) 10K type strain sequencing project: providing services to taxonomists for standard genome sequencing and annotation.</title>
        <authorList>
            <consortium name="The Broad Institute Genomics Platform"/>
            <consortium name="The Broad Institute Genome Sequencing Center for Infectious Disease"/>
            <person name="Wu L."/>
            <person name="Ma J."/>
        </authorList>
    </citation>
    <scope>NUCLEOTIDE SEQUENCE [LARGE SCALE GENOMIC DNA]</scope>
    <source>
        <strain evidence="2 3">JCM 14193</strain>
    </source>
</reference>
<dbReference type="PANTHER" id="PTHR10151:SF120">
    <property type="entry name" value="BIS(5'-ADENOSYL)-TRIPHOSPHATASE"/>
    <property type="match status" value="1"/>
</dbReference>
<accession>A0ABN0ZNI9</accession>
<protein>
    <recommendedName>
        <fullName evidence="4">Alkaline phosphatase family protein</fullName>
    </recommendedName>
</protein>
<comment type="caution">
    <text evidence="2">The sequence shown here is derived from an EMBL/GenBank/DDBJ whole genome shotgun (WGS) entry which is preliminary data.</text>
</comment>
<dbReference type="InterPro" id="IPR017850">
    <property type="entry name" value="Alkaline_phosphatase_core_sf"/>
</dbReference>